<evidence type="ECO:0000256" key="2">
    <source>
        <dbReference type="ARBA" id="ARBA00006699"/>
    </source>
</evidence>
<dbReference type="Pfam" id="PF09093">
    <property type="entry name" value="Lyase_catalyt"/>
    <property type="match status" value="1"/>
</dbReference>
<dbReference type="Pfam" id="PF09092">
    <property type="entry name" value="Lyase_N"/>
    <property type="match status" value="1"/>
</dbReference>
<sequence>MKKLVLTGMLLLGGWITASSQHSFTFEDEVVPSQWVAEQGTLSLSTEHMTEGTQSLCWEVPAGQKASMLINFTSFRTSVSYASIFDIYSLQATESPLTVEFLNGNKEVQHTANVTINFKGWREFNRAYGYDFKSKVAKTLAYVRFTLDNTTQLSPQKLFFDDVNFKGSTDNSRQAMDLMAKDVEYIQNGHKDLLQTYAFEPDIELTTPTQEELNDIASIKGKYPYTPTPAETPRVLRDVRNYVGTLNIVRNTDGSVKGNPIITSSTDLTTTKQRDLLIQLNALAASSTDGDSELFRDFLDLVIDQGIMYQYPQLPSNNYSVVREYPQLLLNLLPKSTEEQQTEILKMVRWISEAGWAYADTDYLSTEFSSDIMYNYLSHFLSYAAYQPDTKIAVRELKAMSRFMERIVAPVSGGYDTVKPDGVGFHHGTHYNNYMYAYNGWTDAVYNLKGTAFRISETAYNYMKKAVLACYIMSNRSNTGSNYYANSLSGRHPLDGGHVNQFSKAYLEKFIEIGTDIFGTEDTELTSAYNYFLLSNKYNAPEADYTGFYQFNYSPIGVYRGSDWVVTMRAPTTRMWGAEIYSGTSRFSRYQSHGTMEVVYSGALTNSGLPLSPTGYDWNVAPGGTTVHYTSWREMMPKQNTTQRFDQFTATKDFAGALAWGNYGMFACDFDQVDTWGGQCFTPTNLVFKKSVYAFDGMLISLGSNISSSGSYGDDRITATNLFQEVGSDMGNLNINGTMMSSGDTDKELPSETDTWIVTPKGTGYFIPKGNDNIVVKYGEQEGPNEDGSDVDSPATAIATKAYINHGVKPTDKNYTFVMVPQTTAEKMQNLASELANDGGERYTILSQTDKFHALTYKPAGITAYAFFEAVDDTKLSVVKAVGSEMLLMQRPQSDGSLHLAVCNPNLRPQSKSTALGDWLPGTTETSITLEGEWYTDMEAEGFKINAPENGQTVIELTLNHGLPIYIQVGPEGYTSSIDSEEIKGDWLRAFRSGEEMVVELTKPSSNATFVELYSIDGTKTKSEILNPGIQKGSIKLQQGNAVQILRVRNGDKVKVLKCIH</sequence>
<evidence type="ECO:0000256" key="1">
    <source>
        <dbReference type="ARBA" id="ARBA00001913"/>
    </source>
</evidence>
<dbReference type="SUPFAM" id="SSF74650">
    <property type="entry name" value="Galactose mutarotase-like"/>
    <property type="match status" value="1"/>
</dbReference>
<dbReference type="AlphaFoldDB" id="A0A7G1HVU1"/>
<dbReference type="PANTHER" id="PTHR37322:SF3">
    <property type="entry name" value="CHONDROITIN SULFATE ABC EXOLYASE"/>
    <property type="match status" value="1"/>
</dbReference>
<dbReference type="InterPro" id="IPR011013">
    <property type="entry name" value="Gal_mutarotase_sf_dom"/>
</dbReference>
<dbReference type="SUPFAM" id="SSF49863">
    <property type="entry name" value="Hyaluronate lyase-like, C-terminal domain"/>
    <property type="match status" value="1"/>
</dbReference>
<comment type="cofactor">
    <cofactor evidence="1">
        <name>Ca(2+)</name>
        <dbReference type="ChEBI" id="CHEBI:29108"/>
    </cofactor>
</comment>
<feature type="domain" description="Lyase N-terminal" evidence="8">
    <location>
        <begin position="23"/>
        <end position="178"/>
    </location>
</feature>
<proteinExistence type="inferred from homology"/>
<accession>A0A7G1HVU1</accession>
<dbReference type="Gene3D" id="2.70.98.10">
    <property type="match status" value="1"/>
</dbReference>
<dbReference type="InterPro" id="IPR015176">
    <property type="entry name" value="Lyase_N"/>
</dbReference>
<dbReference type="EMBL" id="AP023322">
    <property type="protein sequence ID" value="BCI63816.1"/>
    <property type="molecule type" value="Genomic_DNA"/>
</dbReference>
<name>A0A7G1HVU1_9BACT</name>
<dbReference type="InterPro" id="IPR008979">
    <property type="entry name" value="Galactose-bd-like_sf"/>
</dbReference>
<evidence type="ECO:0000256" key="4">
    <source>
        <dbReference type="ARBA" id="ARBA00022837"/>
    </source>
</evidence>
<gene>
    <name evidence="10" type="ORF">Cop2CBH44_21690</name>
</gene>
<dbReference type="InterPro" id="IPR039174">
    <property type="entry name" value="Chondroitin_ABC_lyase"/>
</dbReference>
<dbReference type="Pfam" id="PF02278">
    <property type="entry name" value="Lyase_8"/>
    <property type="match status" value="1"/>
</dbReference>
<feature type="signal peptide" evidence="6">
    <location>
        <begin position="1"/>
        <end position="20"/>
    </location>
</feature>
<dbReference type="InterPro" id="IPR003159">
    <property type="entry name" value="Lyase_8_central_dom"/>
</dbReference>
<evidence type="ECO:0000313" key="11">
    <source>
        <dbReference type="Proteomes" id="UP000594042"/>
    </source>
</evidence>
<feature type="domain" description="Lyase catalytic" evidence="9">
    <location>
        <begin position="293"/>
        <end position="529"/>
    </location>
</feature>
<dbReference type="PANTHER" id="PTHR37322">
    <property type="match status" value="1"/>
</dbReference>
<comment type="similarity">
    <text evidence="2">Belongs to the polysaccharide lyase 8 family.</text>
</comment>
<keyword evidence="11" id="KW-1185">Reference proteome</keyword>
<dbReference type="InterPro" id="IPR008929">
    <property type="entry name" value="Chondroitin_lyas"/>
</dbReference>
<comment type="subunit">
    <text evidence="3">Monomer.</text>
</comment>
<evidence type="ECO:0000256" key="5">
    <source>
        <dbReference type="ARBA" id="ARBA00023239"/>
    </source>
</evidence>
<dbReference type="GO" id="GO:0005975">
    <property type="term" value="P:carbohydrate metabolic process"/>
    <property type="evidence" value="ECO:0007669"/>
    <property type="project" value="InterPro"/>
</dbReference>
<evidence type="ECO:0000259" key="8">
    <source>
        <dbReference type="Pfam" id="PF09092"/>
    </source>
</evidence>
<reference evidence="11" key="1">
    <citation type="submission" date="2020-07" db="EMBL/GenBank/DDBJ databases">
        <title>Complete genome sequencing of Coprobacter sp. strain 2CBH44.</title>
        <authorList>
            <person name="Sakamoto M."/>
            <person name="Murakami T."/>
            <person name="Mori H."/>
        </authorList>
    </citation>
    <scope>NUCLEOTIDE SEQUENCE [LARGE SCALE GENOMIC DNA]</scope>
    <source>
        <strain evidence="11">2CBH44</strain>
    </source>
</reference>
<dbReference type="SUPFAM" id="SSF49785">
    <property type="entry name" value="Galactose-binding domain-like"/>
    <property type="match status" value="1"/>
</dbReference>
<dbReference type="Proteomes" id="UP000594042">
    <property type="component" value="Chromosome"/>
</dbReference>
<dbReference type="InterPro" id="IPR014718">
    <property type="entry name" value="GH-type_carb-bd"/>
</dbReference>
<keyword evidence="5 10" id="KW-0456">Lyase</keyword>
<evidence type="ECO:0000256" key="6">
    <source>
        <dbReference type="SAM" id="SignalP"/>
    </source>
</evidence>
<dbReference type="GO" id="GO:0006027">
    <property type="term" value="P:glycosaminoglycan catabolic process"/>
    <property type="evidence" value="ECO:0007669"/>
    <property type="project" value="InterPro"/>
</dbReference>
<dbReference type="Gene3D" id="1.50.10.100">
    <property type="entry name" value="Chondroitin AC/alginate lyase"/>
    <property type="match status" value="1"/>
</dbReference>
<feature type="domain" description="Polysaccharide lyase family 8 central" evidence="7">
    <location>
        <begin position="550"/>
        <end position="823"/>
    </location>
</feature>
<evidence type="ECO:0000259" key="9">
    <source>
        <dbReference type="Pfam" id="PF09093"/>
    </source>
</evidence>
<evidence type="ECO:0000313" key="10">
    <source>
        <dbReference type="EMBL" id="BCI63816.1"/>
    </source>
</evidence>
<protein>
    <submittedName>
        <fullName evidence="10">Chondroitin sulfate ABC lyase</fullName>
    </submittedName>
</protein>
<dbReference type="Gene3D" id="2.60.220.10">
    <property type="entry name" value="Polysaccharide lyase family 8-like, C-terminal"/>
    <property type="match status" value="1"/>
</dbReference>
<organism evidence="10 11">
    <name type="scientific">Coprobacter secundus subsp. similis</name>
    <dbReference type="NCBI Taxonomy" id="2751153"/>
    <lineage>
        <taxon>Bacteria</taxon>
        <taxon>Pseudomonadati</taxon>
        <taxon>Bacteroidota</taxon>
        <taxon>Bacteroidia</taxon>
        <taxon>Bacteroidales</taxon>
        <taxon>Barnesiellaceae</taxon>
        <taxon>Coprobacter</taxon>
    </lineage>
</organism>
<evidence type="ECO:0000259" key="7">
    <source>
        <dbReference type="Pfam" id="PF02278"/>
    </source>
</evidence>
<dbReference type="KEGG" id="copr:Cop2CBH44_21690"/>
<keyword evidence="4" id="KW-0106">Calcium</keyword>
<dbReference type="InterPro" id="IPR015177">
    <property type="entry name" value="Lyase_catalyt"/>
</dbReference>
<dbReference type="RefSeq" id="WP_200754801.1">
    <property type="nucleotide sequence ID" value="NZ_AP023322.1"/>
</dbReference>
<evidence type="ECO:0000256" key="3">
    <source>
        <dbReference type="ARBA" id="ARBA00011245"/>
    </source>
</evidence>
<dbReference type="SUPFAM" id="SSF48230">
    <property type="entry name" value="Chondroitin AC/alginate lyase"/>
    <property type="match status" value="1"/>
</dbReference>
<dbReference type="GO" id="GO:0016837">
    <property type="term" value="F:carbon-oxygen lyase activity, acting on polysaccharides"/>
    <property type="evidence" value="ECO:0007669"/>
    <property type="project" value="UniProtKB-ARBA"/>
</dbReference>
<dbReference type="GO" id="GO:0030246">
    <property type="term" value="F:carbohydrate binding"/>
    <property type="evidence" value="ECO:0007669"/>
    <property type="project" value="InterPro"/>
</dbReference>
<feature type="chain" id="PRO_5028905525" evidence="6">
    <location>
        <begin position="21"/>
        <end position="1061"/>
    </location>
</feature>
<dbReference type="Gene3D" id="2.60.120.430">
    <property type="entry name" value="Galactose-binding lectin"/>
    <property type="match status" value="1"/>
</dbReference>
<keyword evidence="6" id="KW-0732">Signal</keyword>
<dbReference type="GO" id="GO:0005576">
    <property type="term" value="C:extracellular region"/>
    <property type="evidence" value="ECO:0007669"/>
    <property type="project" value="InterPro"/>
</dbReference>
<dbReference type="InterPro" id="IPR011071">
    <property type="entry name" value="Lyase_8-like_C"/>
</dbReference>